<evidence type="ECO:0000259" key="1">
    <source>
        <dbReference type="PROSITE" id="PS50994"/>
    </source>
</evidence>
<dbReference type="GO" id="GO:0003676">
    <property type="term" value="F:nucleic acid binding"/>
    <property type="evidence" value="ECO:0007669"/>
    <property type="project" value="InterPro"/>
</dbReference>
<organism evidence="2 3">
    <name type="scientific">Candidatus Accumulibacter cognatus</name>
    <dbReference type="NCBI Taxonomy" id="2954383"/>
    <lineage>
        <taxon>Bacteria</taxon>
        <taxon>Pseudomonadati</taxon>
        <taxon>Pseudomonadota</taxon>
        <taxon>Betaproteobacteria</taxon>
        <taxon>Candidatus Accumulibacter</taxon>
    </lineage>
</organism>
<dbReference type="Proteomes" id="UP000509684">
    <property type="component" value="Chromosome"/>
</dbReference>
<dbReference type="PANTHER" id="PTHR35004:SF7">
    <property type="entry name" value="INTEGRASE PROTEIN"/>
    <property type="match status" value="1"/>
</dbReference>
<dbReference type="Pfam" id="PF13551">
    <property type="entry name" value="HTH_29"/>
    <property type="match status" value="1"/>
</dbReference>
<gene>
    <name evidence="2" type="ORF">HWD57_03040</name>
</gene>
<sequence>MTQAEAASRLGVCGRTFRRYLSRYEQGGMEGLIDRRLMHVSYRRVPVDDEVMRLTEKYRGRHEEWSAKHLCAWYRKDGGARSYTWVKSRRQEAALVPQAKARGAHRKRRERSPWPELMIHQDGSRHEGVAGQKWDLIVTMDDATNEPYSMFFVEEEDTMSSLQGIREVIELLGLFSTFYSDRGSHYWPTPEAGGKVDQQNLTPFGQAMKHLGIEMIADCSPEARGRSERMFRTHQDRLPRELALAGITDRADANRYLTGIYRPVFNAEFMQPAMEEGSAFVDWIGGPLGDILCERFERTVGNDHCVSFEGRMNLQTPNDRHRCHHVKAKVAVLRRTDHTLAILHGPRKLADYDEAGKVMPPNLKVAA</sequence>
<evidence type="ECO:0000313" key="2">
    <source>
        <dbReference type="EMBL" id="QLH52412.1"/>
    </source>
</evidence>
<dbReference type="InterPro" id="IPR001584">
    <property type="entry name" value="Integrase_cat-core"/>
</dbReference>
<proteinExistence type="predicted"/>
<dbReference type="SUPFAM" id="SSF53098">
    <property type="entry name" value="Ribonuclease H-like"/>
    <property type="match status" value="1"/>
</dbReference>
<dbReference type="AlphaFoldDB" id="A0A7D5NDY3"/>
<dbReference type="InterPro" id="IPR047797">
    <property type="entry name" value="ISNCY_transpos"/>
</dbReference>
<dbReference type="GO" id="GO:0015074">
    <property type="term" value="P:DNA integration"/>
    <property type="evidence" value="ECO:0007669"/>
    <property type="project" value="InterPro"/>
</dbReference>
<dbReference type="PANTHER" id="PTHR35004">
    <property type="entry name" value="TRANSPOSASE RV3428C-RELATED"/>
    <property type="match status" value="1"/>
</dbReference>
<dbReference type="NCBIfam" id="NF033594">
    <property type="entry name" value="transpos_ISNCY_2"/>
    <property type="match status" value="1"/>
</dbReference>
<accession>A0A7D5NDY3</accession>
<protein>
    <submittedName>
        <fullName evidence="2">ISNCY family transposase</fullName>
    </submittedName>
</protein>
<evidence type="ECO:0000313" key="3">
    <source>
        <dbReference type="Proteomes" id="UP000509684"/>
    </source>
</evidence>
<dbReference type="PROSITE" id="PS50994">
    <property type="entry name" value="INTEGRASE"/>
    <property type="match status" value="1"/>
</dbReference>
<dbReference type="EMBL" id="CP058708">
    <property type="protein sequence ID" value="QLH52412.1"/>
    <property type="molecule type" value="Genomic_DNA"/>
</dbReference>
<dbReference type="InterPro" id="IPR012337">
    <property type="entry name" value="RNaseH-like_sf"/>
</dbReference>
<dbReference type="KEGG" id="acog:HWD57_03040"/>
<reference evidence="2 3" key="1">
    <citation type="journal article" date="2019" name="Microbiome">
        <title>Annotated bacterial chromosomes from frame-shift-corrected long-read metagenomic data.</title>
        <authorList>
            <person name="Arumugam K."/>
            <person name="Bagci C."/>
            <person name="Bessarab I."/>
            <person name="Beier S."/>
            <person name="Buchfink B."/>
            <person name="Gorska A."/>
            <person name="Qiu G."/>
            <person name="Huson D.H."/>
            <person name="Williams R.B.H."/>
        </authorList>
    </citation>
    <scope>NUCLEOTIDE SEQUENCE [LARGE SCALE GENOMIC DNA]</scope>
    <source>
        <strain evidence="2">SSA1</strain>
    </source>
</reference>
<feature type="domain" description="Integrase catalytic" evidence="1">
    <location>
        <begin position="109"/>
        <end position="261"/>
    </location>
</feature>
<dbReference type="Gene3D" id="3.30.420.10">
    <property type="entry name" value="Ribonuclease H-like superfamily/Ribonuclease H"/>
    <property type="match status" value="1"/>
</dbReference>
<dbReference type="InterPro" id="IPR036397">
    <property type="entry name" value="RNaseH_sf"/>
</dbReference>
<name>A0A7D5NDY3_9PROT</name>